<comment type="caution">
    <text evidence="2">The sequence shown here is derived from an EMBL/GenBank/DDBJ whole genome shotgun (WGS) entry which is preliminary data.</text>
</comment>
<dbReference type="EMBL" id="JAFJZO010000007">
    <property type="protein sequence ID" value="KAG5510975.1"/>
    <property type="molecule type" value="Genomic_DNA"/>
</dbReference>
<evidence type="ECO:0000256" key="1">
    <source>
        <dbReference type="SAM" id="MobiDB-lite"/>
    </source>
</evidence>
<proteinExistence type="predicted"/>
<reference evidence="2 3" key="1">
    <citation type="submission" date="2021-02" db="EMBL/GenBank/DDBJ databases">
        <title>Porcisia hertigi Genome sequencing and assembly.</title>
        <authorList>
            <person name="Almutairi H."/>
            <person name="Gatherer D."/>
        </authorList>
    </citation>
    <scope>NUCLEOTIDE SEQUENCE [LARGE SCALE GENOMIC DNA]</scope>
    <source>
        <strain evidence="2 3">C119</strain>
    </source>
</reference>
<dbReference type="AlphaFoldDB" id="A0A836YG56"/>
<dbReference type="RefSeq" id="XP_067759447.1">
    <property type="nucleotide sequence ID" value="XM_067902426.1"/>
</dbReference>
<dbReference type="OrthoDB" id="265041at2759"/>
<feature type="region of interest" description="Disordered" evidence="1">
    <location>
        <begin position="59"/>
        <end position="106"/>
    </location>
</feature>
<dbReference type="KEGG" id="phet:94292503"/>
<keyword evidence="3" id="KW-1185">Reference proteome</keyword>
<dbReference type="Proteomes" id="UP000674318">
    <property type="component" value="Unassembled WGS sequence"/>
</dbReference>
<protein>
    <submittedName>
        <fullName evidence="2">Uncharacterized protein</fullName>
    </submittedName>
</protein>
<dbReference type="GeneID" id="94292503"/>
<accession>A0A836YG56</accession>
<organism evidence="2 3">
    <name type="scientific">Porcisia hertigi</name>
    <dbReference type="NCBI Taxonomy" id="2761500"/>
    <lineage>
        <taxon>Eukaryota</taxon>
        <taxon>Discoba</taxon>
        <taxon>Euglenozoa</taxon>
        <taxon>Kinetoplastea</taxon>
        <taxon>Metakinetoplastina</taxon>
        <taxon>Trypanosomatida</taxon>
        <taxon>Trypanosomatidae</taxon>
        <taxon>Leishmaniinae</taxon>
        <taxon>Porcisia</taxon>
    </lineage>
</organism>
<evidence type="ECO:0000313" key="2">
    <source>
        <dbReference type="EMBL" id="KAG5510975.1"/>
    </source>
</evidence>
<name>A0A836YG56_9TRYP</name>
<evidence type="ECO:0000313" key="3">
    <source>
        <dbReference type="Proteomes" id="UP000674318"/>
    </source>
</evidence>
<sequence length="106" mass="11397">MGHSAKITRGGNKKRVNQGRLEAKLRAQGAKSHTTTVKESVDAKRLLKLRAQAIAVELKAKAQTSGNAPSQQQQQQQPHPSSTGTSIVRMAPKPVGKPTPFSQPDH</sequence>
<gene>
    <name evidence="2" type="ORF">JKF63_06477</name>
</gene>